<dbReference type="Gene3D" id="3.40.30.10">
    <property type="entry name" value="Glutaredoxin"/>
    <property type="match status" value="1"/>
</dbReference>
<reference evidence="3 4" key="1">
    <citation type="submission" date="2019-10" db="EMBL/GenBank/DDBJ databases">
        <title>Glaciimonas soli sp. nov., a psychrophilic bacterium isolated from the forest soil of a high elevation mountain in Taiwan.</title>
        <authorList>
            <person name="Wang L.-T."/>
            <person name="Shieh W.Y."/>
        </authorList>
    </citation>
    <scope>NUCLEOTIDE SEQUENCE [LARGE SCALE GENOMIC DNA]</scope>
    <source>
        <strain evidence="3 4">GS1</strain>
    </source>
</reference>
<dbReference type="Pfam" id="PF00462">
    <property type="entry name" value="Glutaredoxin"/>
    <property type="match status" value="1"/>
</dbReference>
<keyword evidence="4" id="KW-1185">Reference proteome</keyword>
<organism evidence="3 4">
    <name type="scientific">Glaciimonas soli</name>
    <dbReference type="NCBI Taxonomy" id="2590999"/>
    <lineage>
        <taxon>Bacteria</taxon>
        <taxon>Pseudomonadati</taxon>
        <taxon>Pseudomonadota</taxon>
        <taxon>Betaproteobacteria</taxon>
        <taxon>Burkholderiales</taxon>
        <taxon>Oxalobacteraceae</taxon>
        <taxon>Glaciimonas</taxon>
    </lineage>
</organism>
<evidence type="ECO:0000256" key="1">
    <source>
        <dbReference type="SAM" id="MobiDB-lite"/>
    </source>
</evidence>
<evidence type="ECO:0000313" key="4">
    <source>
        <dbReference type="Proteomes" id="UP000451565"/>
    </source>
</evidence>
<dbReference type="Pfam" id="PF13511">
    <property type="entry name" value="DUF4124"/>
    <property type="match status" value="1"/>
</dbReference>
<dbReference type="SUPFAM" id="SSF52833">
    <property type="entry name" value="Thioredoxin-like"/>
    <property type="match status" value="1"/>
</dbReference>
<dbReference type="InterPro" id="IPR004045">
    <property type="entry name" value="Glutathione_S-Trfase_N"/>
</dbReference>
<name>A0A843YTZ2_9BURK</name>
<evidence type="ECO:0000259" key="2">
    <source>
        <dbReference type="PROSITE" id="PS50404"/>
    </source>
</evidence>
<dbReference type="EMBL" id="WINI01000001">
    <property type="protein sequence ID" value="MQR00106.1"/>
    <property type="molecule type" value="Genomic_DNA"/>
</dbReference>
<evidence type="ECO:0000313" key="3">
    <source>
        <dbReference type="EMBL" id="MQR00106.1"/>
    </source>
</evidence>
<accession>A0A843YTZ2</accession>
<feature type="region of interest" description="Disordered" evidence="1">
    <location>
        <begin position="175"/>
        <end position="197"/>
    </location>
</feature>
<dbReference type="InterPro" id="IPR036249">
    <property type="entry name" value="Thioredoxin-like_sf"/>
</dbReference>
<proteinExistence type="predicted"/>
<comment type="caution">
    <text evidence="3">The sequence shown here is derived from an EMBL/GenBank/DDBJ whole genome shotgun (WGS) entry which is preliminary data.</text>
</comment>
<dbReference type="AlphaFoldDB" id="A0A843YTZ2"/>
<dbReference type="PROSITE" id="PS51354">
    <property type="entry name" value="GLUTAREDOXIN_2"/>
    <property type="match status" value="1"/>
</dbReference>
<gene>
    <name evidence="3" type="ORF">GEV47_05340</name>
</gene>
<dbReference type="CDD" id="cd02976">
    <property type="entry name" value="NrdH"/>
    <property type="match status" value="1"/>
</dbReference>
<feature type="domain" description="GST N-terminal" evidence="2">
    <location>
        <begin position="62"/>
        <end position="175"/>
    </location>
</feature>
<protein>
    <submittedName>
        <fullName evidence="3">DUF4124 domain-containing protein</fullName>
    </submittedName>
</protein>
<dbReference type="Proteomes" id="UP000451565">
    <property type="component" value="Unassembled WGS sequence"/>
</dbReference>
<dbReference type="OrthoDB" id="8794394at2"/>
<dbReference type="InterPro" id="IPR025392">
    <property type="entry name" value="DUF4124"/>
</dbReference>
<sequence length="197" mass="20738">MTFTATANAQQLFKTVNADGKITYSDTPPVAGKVVTQNVGNANQGNDTSGLPYELAQAAKNFPVTLYSADKCAPCNEGRQLLQSRGIPFTEKTVNRDGDVAALKEINGNSQIPLLLIGREKVNGFSSSDWSSALTTAGYPKNSQLPKSYHNGQISTAAATPAITDVVARSDNRKTNNAADHGKIPPAAGNAPPGFQF</sequence>
<dbReference type="PROSITE" id="PS50404">
    <property type="entry name" value="GST_NTER"/>
    <property type="match status" value="1"/>
</dbReference>
<dbReference type="InterPro" id="IPR002109">
    <property type="entry name" value="Glutaredoxin"/>
</dbReference>